<gene>
    <name evidence="6" type="ORF">DM02DRAFT_618050</name>
</gene>
<evidence type="ECO:0000313" key="7">
    <source>
        <dbReference type="Proteomes" id="UP000244855"/>
    </source>
</evidence>
<dbReference type="STRING" id="97972.A0A2V1DB23"/>
<dbReference type="InterPro" id="IPR010497">
    <property type="entry name" value="Epoxide_hydro_N"/>
</dbReference>
<evidence type="ECO:0000256" key="4">
    <source>
        <dbReference type="SAM" id="MobiDB-lite"/>
    </source>
</evidence>
<evidence type="ECO:0000259" key="5">
    <source>
        <dbReference type="Pfam" id="PF06441"/>
    </source>
</evidence>
<feature type="active site" description="Proton donor" evidence="3">
    <location>
        <position position="334"/>
    </location>
</feature>
<comment type="similarity">
    <text evidence="1">Belongs to the peptidase S33 family.</text>
</comment>
<evidence type="ECO:0000256" key="3">
    <source>
        <dbReference type="PIRSR" id="PIRSR001112-1"/>
    </source>
</evidence>
<dbReference type="Gene3D" id="3.40.50.1820">
    <property type="entry name" value="alpha/beta hydrolase"/>
    <property type="match status" value="1"/>
</dbReference>
<sequence length="417" mass="47226">MASPTTTTKPYSTLPPNASPSTIQPFTISISSQKLQDFQTLLRFSPLSPPSYENQEARKDQNLDLGVTRAWLAHAKDYWLNTYSWREQEAYLNSFPQFTASITDDDGRVVNVHFAALFSKKKDAVPIVRMHGWPCTFAEYFPVLEVLKKKYDEGDLPYHIILPSLPGWTFSSPPPLDRDWKYADSARIIHKLMLALGFGDNGYISHGGDIGAAIARHLAVTYPECKAVHLSFCHMPPPDDAEAIEATLTVKELKGVQRADEFTRTGDAYGRMHGTRTATIGHVLSSSPLAMLAWIGEKYLEWADPAHPIPLPTILTEVSLFWFTECAGTSLYTYREDYRWGVNQKGYLHNAEWLRIEKPFGYSYFPEELAAIPKAWAEKTGKFVWFRRHEEGGHYPALEMPEVIVGDVEDFVASVWK</sequence>
<dbReference type="PANTHER" id="PTHR21661">
    <property type="entry name" value="EPOXIDE HYDROLASE 1-RELATED"/>
    <property type="match status" value="1"/>
</dbReference>
<dbReference type="InterPro" id="IPR016292">
    <property type="entry name" value="Epoxide_hydrolase"/>
</dbReference>
<evidence type="ECO:0000313" key="6">
    <source>
        <dbReference type="EMBL" id="PVH95245.1"/>
    </source>
</evidence>
<dbReference type="GO" id="GO:0004301">
    <property type="term" value="F:epoxide hydrolase activity"/>
    <property type="evidence" value="ECO:0007669"/>
    <property type="project" value="TreeGrafter"/>
</dbReference>
<evidence type="ECO:0000256" key="1">
    <source>
        <dbReference type="ARBA" id="ARBA00010088"/>
    </source>
</evidence>
<feature type="domain" description="Epoxide hydrolase N-terminal" evidence="5">
    <location>
        <begin position="23"/>
        <end position="140"/>
    </location>
</feature>
<feature type="active site" description="Nucleophile" evidence="3">
    <location>
        <position position="209"/>
    </location>
</feature>
<dbReference type="SUPFAM" id="SSF53474">
    <property type="entry name" value="alpha/beta-Hydrolases"/>
    <property type="match status" value="1"/>
</dbReference>
<keyword evidence="7" id="KW-1185">Reference proteome</keyword>
<dbReference type="AlphaFoldDB" id="A0A2V1DB23"/>
<dbReference type="GO" id="GO:0097176">
    <property type="term" value="P:epoxide metabolic process"/>
    <property type="evidence" value="ECO:0007669"/>
    <property type="project" value="TreeGrafter"/>
</dbReference>
<protein>
    <submittedName>
        <fullName evidence="6">Alpha/beta-hydrolase</fullName>
    </submittedName>
</protein>
<dbReference type="InterPro" id="IPR000639">
    <property type="entry name" value="Epox_hydrolase-like"/>
</dbReference>
<dbReference type="PIRSF" id="PIRSF001112">
    <property type="entry name" value="Epoxide_hydrolase"/>
    <property type="match status" value="1"/>
</dbReference>
<dbReference type="OrthoDB" id="7130006at2759"/>
<dbReference type="Pfam" id="PF06441">
    <property type="entry name" value="EHN"/>
    <property type="match status" value="1"/>
</dbReference>
<dbReference type="InterPro" id="IPR029058">
    <property type="entry name" value="AB_hydrolase_fold"/>
</dbReference>
<proteinExistence type="inferred from homology"/>
<feature type="active site" description="Proton acceptor" evidence="3">
    <location>
        <position position="394"/>
    </location>
</feature>
<evidence type="ECO:0000256" key="2">
    <source>
        <dbReference type="ARBA" id="ARBA00022801"/>
    </source>
</evidence>
<dbReference type="PRINTS" id="PR00412">
    <property type="entry name" value="EPOXHYDRLASE"/>
</dbReference>
<organism evidence="6 7">
    <name type="scientific">Periconia macrospinosa</name>
    <dbReference type="NCBI Taxonomy" id="97972"/>
    <lineage>
        <taxon>Eukaryota</taxon>
        <taxon>Fungi</taxon>
        <taxon>Dikarya</taxon>
        <taxon>Ascomycota</taxon>
        <taxon>Pezizomycotina</taxon>
        <taxon>Dothideomycetes</taxon>
        <taxon>Pleosporomycetidae</taxon>
        <taxon>Pleosporales</taxon>
        <taxon>Massarineae</taxon>
        <taxon>Periconiaceae</taxon>
        <taxon>Periconia</taxon>
    </lineage>
</organism>
<keyword evidence="2 6" id="KW-0378">Hydrolase</keyword>
<dbReference type="Proteomes" id="UP000244855">
    <property type="component" value="Unassembled WGS sequence"/>
</dbReference>
<dbReference type="PANTHER" id="PTHR21661:SF39">
    <property type="entry name" value="HYDROLASE, PUTATIVE (AFU_ORTHOLOGUE AFUA_3G08960)-RELATED"/>
    <property type="match status" value="1"/>
</dbReference>
<name>A0A2V1DB23_9PLEO</name>
<dbReference type="EMBL" id="KZ805503">
    <property type="protein sequence ID" value="PVH95245.1"/>
    <property type="molecule type" value="Genomic_DNA"/>
</dbReference>
<feature type="region of interest" description="Disordered" evidence="4">
    <location>
        <begin position="1"/>
        <end position="20"/>
    </location>
</feature>
<reference evidence="6 7" key="1">
    <citation type="journal article" date="2018" name="Sci. Rep.">
        <title>Comparative genomics provides insights into the lifestyle and reveals functional heterogeneity of dark septate endophytic fungi.</title>
        <authorList>
            <person name="Knapp D.G."/>
            <person name="Nemeth J.B."/>
            <person name="Barry K."/>
            <person name="Hainaut M."/>
            <person name="Henrissat B."/>
            <person name="Johnson J."/>
            <person name="Kuo A."/>
            <person name="Lim J.H.P."/>
            <person name="Lipzen A."/>
            <person name="Nolan M."/>
            <person name="Ohm R.A."/>
            <person name="Tamas L."/>
            <person name="Grigoriev I.V."/>
            <person name="Spatafora J.W."/>
            <person name="Nagy L.G."/>
            <person name="Kovacs G.M."/>
        </authorList>
    </citation>
    <scope>NUCLEOTIDE SEQUENCE [LARGE SCALE GENOMIC DNA]</scope>
    <source>
        <strain evidence="6 7">DSE2036</strain>
    </source>
</reference>
<accession>A0A2V1DB23</accession>